<dbReference type="RefSeq" id="WP_069858573.1">
    <property type="nucleotide sequence ID" value="NZ_BDFE01000015.1"/>
</dbReference>
<dbReference type="GO" id="GO:0009425">
    <property type="term" value="C:bacterial-type flagellum basal body"/>
    <property type="evidence" value="ECO:0007669"/>
    <property type="project" value="UniProtKB-SubCell"/>
</dbReference>
<keyword evidence="7" id="KW-0282">Flagellum</keyword>
<evidence type="ECO:0000256" key="1">
    <source>
        <dbReference type="ARBA" id="ARBA00004117"/>
    </source>
</evidence>
<proteinExistence type="inferred from homology"/>
<dbReference type="InterPro" id="IPR001624">
    <property type="entry name" value="FliE"/>
</dbReference>
<comment type="similarity">
    <text evidence="2 4">Belongs to the FliE family.</text>
</comment>
<dbReference type="AlphaFoldDB" id="A0A194AFF0"/>
<dbReference type="STRING" id="1592317.DPF_1514"/>
<dbReference type="PRINTS" id="PR01006">
    <property type="entry name" value="FLGHOOKFLIE"/>
</dbReference>
<dbReference type="HAMAP" id="MF_00724">
    <property type="entry name" value="FliE"/>
    <property type="match status" value="1"/>
</dbReference>
<dbReference type="GO" id="GO:0003774">
    <property type="term" value="F:cytoskeletal motor activity"/>
    <property type="evidence" value="ECO:0007669"/>
    <property type="project" value="InterPro"/>
</dbReference>
<name>A0A194AFF0_9BACT</name>
<evidence type="ECO:0000256" key="6">
    <source>
        <dbReference type="SAM" id="MobiDB-lite"/>
    </source>
</evidence>
<evidence type="ECO:0000256" key="4">
    <source>
        <dbReference type="HAMAP-Rule" id="MF_00724"/>
    </source>
</evidence>
<evidence type="ECO:0000313" key="8">
    <source>
        <dbReference type="Proteomes" id="UP000095200"/>
    </source>
</evidence>
<dbReference type="PANTHER" id="PTHR34653:SF1">
    <property type="entry name" value="FLAGELLAR HOOK-BASAL BODY COMPLEX PROTEIN FLIE"/>
    <property type="match status" value="1"/>
</dbReference>
<comment type="subcellular location">
    <subcellularLocation>
        <location evidence="1 4">Bacterial flagellum basal body</location>
    </subcellularLocation>
</comment>
<keyword evidence="7" id="KW-0966">Cell projection</keyword>
<evidence type="ECO:0000256" key="3">
    <source>
        <dbReference type="ARBA" id="ARBA00023143"/>
    </source>
</evidence>
<dbReference type="GO" id="GO:0071973">
    <property type="term" value="P:bacterial-type flagellum-dependent cell motility"/>
    <property type="evidence" value="ECO:0007669"/>
    <property type="project" value="InterPro"/>
</dbReference>
<evidence type="ECO:0000256" key="5">
    <source>
        <dbReference type="NCBIfam" id="TIGR00205"/>
    </source>
</evidence>
<dbReference type="NCBIfam" id="TIGR00205">
    <property type="entry name" value="fliE"/>
    <property type="match status" value="1"/>
</dbReference>
<organism evidence="7 8">
    <name type="scientific">Desulfoplanes formicivorans</name>
    <dbReference type="NCBI Taxonomy" id="1592317"/>
    <lineage>
        <taxon>Bacteria</taxon>
        <taxon>Pseudomonadati</taxon>
        <taxon>Thermodesulfobacteriota</taxon>
        <taxon>Desulfovibrionia</taxon>
        <taxon>Desulfovibrionales</taxon>
        <taxon>Desulfoplanaceae</taxon>
        <taxon>Desulfoplanes</taxon>
    </lineage>
</organism>
<dbReference type="GO" id="GO:0005198">
    <property type="term" value="F:structural molecule activity"/>
    <property type="evidence" value="ECO:0007669"/>
    <property type="project" value="UniProtKB-UniRule"/>
</dbReference>
<accession>A0A194AFF0</accession>
<keyword evidence="8" id="KW-1185">Reference proteome</keyword>
<comment type="caution">
    <text evidence="7">The sequence shown here is derived from an EMBL/GenBank/DDBJ whole genome shotgun (WGS) entry which is preliminary data.</text>
</comment>
<dbReference type="Proteomes" id="UP000095200">
    <property type="component" value="Unassembled WGS sequence"/>
</dbReference>
<dbReference type="EMBL" id="BDFE01000015">
    <property type="protein sequence ID" value="GAU08797.1"/>
    <property type="molecule type" value="Genomic_DNA"/>
</dbReference>
<gene>
    <name evidence="4" type="primary">fliE</name>
    <name evidence="7" type="ORF">DPF_1514</name>
</gene>
<keyword evidence="7" id="KW-0969">Cilium</keyword>
<evidence type="ECO:0000256" key="2">
    <source>
        <dbReference type="ARBA" id="ARBA00009272"/>
    </source>
</evidence>
<dbReference type="OrthoDB" id="285952at2"/>
<protein>
    <recommendedName>
        <fullName evidence="4 5">Flagellar hook-basal body complex protein FliE</fullName>
    </recommendedName>
</protein>
<feature type="region of interest" description="Disordered" evidence="6">
    <location>
        <begin position="17"/>
        <end position="38"/>
    </location>
</feature>
<sequence length="108" mass="11686">MAINPVALKAYTNPLTNGTQETAGQASGMAQKTGGTRSFSDTIKESLGKVNDLQGTKDAMIKSFASGERQNVHELMISLQKAGMAMRMTSAVRNKVLEGYKELVKMQF</sequence>
<evidence type="ECO:0000313" key="7">
    <source>
        <dbReference type="EMBL" id="GAU08797.1"/>
    </source>
</evidence>
<dbReference type="Pfam" id="PF02049">
    <property type="entry name" value="FliE"/>
    <property type="match status" value="1"/>
</dbReference>
<reference evidence="8" key="1">
    <citation type="submission" date="2016-06" db="EMBL/GenBank/DDBJ databases">
        <title>Draft genome sequence of Desulfoplanes formicivorans strain Pf12B.</title>
        <authorList>
            <person name="Watanabe M."/>
            <person name="Kojima H."/>
            <person name="Fukui M."/>
        </authorList>
    </citation>
    <scope>NUCLEOTIDE SEQUENCE [LARGE SCALE GENOMIC DNA]</scope>
    <source>
        <strain evidence="8">Pf12B</strain>
    </source>
</reference>
<keyword evidence="3 4" id="KW-0975">Bacterial flagellum</keyword>
<dbReference type="PANTHER" id="PTHR34653">
    <property type="match status" value="1"/>
</dbReference>